<sequence length="380" mass="42479">MNTCTSFDGNSDLYGLGIRIGVYLQWISTWISLLLDPESAQTTYDINSVFVFAILVATIIAAQQGAVLIEIYLMLQFMLGSFVTTLSTLGIQKLTTRTWKSWVRELWVGSPPIIMPLKISLKGLSTWKAPGLSWSGVIWRLIIAALVASYNLAFWFDSVGNGAQQPPRQGCGPPYIFLFSKQRLEGTVFVLCRVAAIVIAVIIFPATLLLLHLMIELWWYTCLFLYRDFLYLLSPIPQQAFQSALDRINPLLEQQGIPVLATPKDKAIRFSDVIKVCVSLGTGKVTKNETETTFPMDSVGLMSGWKKASIEYTIHWNNIHSVNTINTTGQLIPFIIGCKYPDWADTRLKVEDGENGPRLLKIVKRNEAEDSGEGPYNATK</sequence>
<dbReference type="OrthoDB" id="3945378at2759"/>
<keyword evidence="1" id="KW-1133">Transmembrane helix</keyword>
<feature type="transmembrane region" description="Helical" evidence="1">
    <location>
        <begin position="16"/>
        <end position="35"/>
    </location>
</feature>
<keyword evidence="3" id="KW-1185">Reference proteome</keyword>
<proteinExistence type="predicted"/>
<dbReference type="Proteomes" id="UP001149163">
    <property type="component" value="Unassembled WGS sequence"/>
</dbReference>
<accession>A0A9W9HW31</accession>
<gene>
    <name evidence="2" type="ORF">N7482_008330</name>
</gene>
<dbReference type="GeneID" id="81429630"/>
<comment type="caution">
    <text evidence="2">The sequence shown here is derived from an EMBL/GenBank/DDBJ whole genome shotgun (WGS) entry which is preliminary data.</text>
</comment>
<evidence type="ECO:0000313" key="3">
    <source>
        <dbReference type="Proteomes" id="UP001149163"/>
    </source>
</evidence>
<organism evidence="2 3">
    <name type="scientific">Penicillium canariense</name>
    <dbReference type="NCBI Taxonomy" id="189055"/>
    <lineage>
        <taxon>Eukaryota</taxon>
        <taxon>Fungi</taxon>
        <taxon>Dikarya</taxon>
        <taxon>Ascomycota</taxon>
        <taxon>Pezizomycotina</taxon>
        <taxon>Eurotiomycetes</taxon>
        <taxon>Eurotiomycetidae</taxon>
        <taxon>Eurotiales</taxon>
        <taxon>Aspergillaceae</taxon>
        <taxon>Penicillium</taxon>
    </lineage>
</organism>
<keyword evidence="1" id="KW-0812">Transmembrane</keyword>
<evidence type="ECO:0000313" key="2">
    <source>
        <dbReference type="EMBL" id="KAJ5157230.1"/>
    </source>
</evidence>
<feature type="transmembrane region" description="Helical" evidence="1">
    <location>
        <begin position="71"/>
        <end position="91"/>
    </location>
</feature>
<dbReference type="RefSeq" id="XP_056540219.1">
    <property type="nucleotide sequence ID" value="XM_056690454.1"/>
</dbReference>
<dbReference type="EMBL" id="JAPQKN010000006">
    <property type="protein sequence ID" value="KAJ5157230.1"/>
    <property type="molecule type" value="Genomic_DNA"/>
</dbReference>
<reference evidence="2" key="1">
    <citation type="submission" date="2022-11" db="EMBL/GenBank/DDBJ databases">
        <authorList>
            <person name="Petersen C."/>
        </authorList>
    </citation>
    <scope>NUCLEOTIDE SEQUENCE</scope>
    <source>
        <strain evidence="2">IBT 26290</strain>
    </source>
</reference>
<feature type="transmembrane region" description="Helical" evidence="1">
    <location>
        <begin position="47"/>
        <end position="65"/>
    </location>
</feature>
<feature type="transmembrane region" description="Helical" evidence="1">
    <location>
        <begin position="188"/>
        <end position="210"/>
    </location>
</feature>
<dbReference type="AlphaFoldDB" id="A0A9W9HW31"/>
<keyword evidence="1" id="KW-0472">Membrane</keyword>
<protein>
    <submittedName>
        <fullName evidence="2">Uncharacterized protein</fullName>
    </submittedName>
</protein>
<evidence type="ECO:0000256" key="1">
    <source>
        <dbReference type="SAM" id="Phobius"/>
    </source>
</evidence>
<name>A0A9W9HW31_9EURO</name>
<reference evidence="2" key="2">
    <citation type="journal article" date="2023" name="IMA Fungus">
        <title>Comparative genomic study of the Penicillium genus elucidates a diverse pangenome and 15 lateral gene transfer events.</title>
        <authorList>
            <person name="Petersen C."/>
            <person name="Sorensen T."/>
            <person name="Nielsen M.R."/>
            <person name="Sondergaard T.E."/>
            <person name="Sorensen J.L."/>
            <person name="Fitzpatrick D.A."/>
            <person name="Frisvad J.C."/>
            <person name="Nielsen K.L."/>
        </authorList>
    </citation>
    <scope>NUCLEOTIDE SEQUENCE</scope>
    <source>
        <strain evidence="2">IBT 26290</strain>
    </source>
</reference>